<name>A0A7S7LXT5_9BACT</name>
<feature type="transmembrane region" description="Helical" evidence="1">
    <location>
        <begin position="197"/>
        <end position="219"/>
    </location>
</feature>
<evidence type="ECO:0000313" key="2">
    <source>
        <dbReference type="EMBL" id="QOY53401.1"/>
    </source>
</evidence>
<feature type="transmembrane region" description="Helical" evidence="1">
    <location>
        <begin position="71"/>
        <end position="94"/>
    </location>
</feature>
<keyword evidence="1" id="KW-1133">Transmembrane helix</keyword>
<keyword evidence="1" id="KW-0472">Membrane</keyword>
<reference evidence="2 3" key="1">
    <citation type="submission" date="2020-05" db="EMBL/GenBank/DDBJ databases">
        <title>Sulfurimonas marisnigri, sp. nov., and Sulfurimonas baltica, sp. nov., manganese oxide reducing chemolithoautotrophs of the class Epsilonproteobacteria isolated from the pelagic redoxclines of the Black and Baltic Seas and emended description of the genus Sulfurimonas.</title>
        <authorList>
            <person name="Henkel J.V."/>
            <person name="Laudan C."/>
            <person name="Werner J."/>
            <person name="Neu T."/>
            <person name="Plewe S."/>
            <person name="Sproer C."/>
            <person name="Bunk B."/>
            <person name="Schulz-Vogt H.N."/>
        </authorList>
    </citation>
    <scope>NUCLEOTIDE SEQUENCE [LARGE SCALE GENOMIC DNA]</scope>
    <source>
        <strain evidence="2 3">GD2</strain>
    </source>
</reference>
<dbReference type="NCBIfam" id="TIGR00341">
    <property type="entry name" value="TIGR00341 family protein"/>
    <property type="match status" value="1"/>
</dbReference>
<dbReference type="AlphaFoldDB" id="A0A7S7LXT5"/>
<dbReference type="InterPro" id="IPR005240">
    <property type="entry name" value="DUF389"/>
</dbReference>
<proteinExistence type="predicted"/>
<evidence type="ECO:0000256" key="1">
    <source>
        <dbReference type="SAM" id="Phobius"/>
    </source>
</evidence>
<keyword evidence="3" id="KW-1185">Reference proteome</keyword>
<evidence type="ECO:0000313" key="3">
    <source>
        <dbReference type="Proteomes" id="UP000593994"/>
    </source>
</evidence>
<dbReference type="KEGG" id="sbal:HUE88_01430"/>
<feature type="transmembrane region" description="Helical" evidence="1">
    <location>
        <begin position="12"/>
        <end position="30"/>
    </location>
</feature>
<keyword evidence="1" id="KW-0812">Transmembrane</keyword>
<dbReference type="Proteomes" id="UP000593994">
    <property type="component" value="Chromosome"/>
</dbReference>
<feature type="transmembrane region" description="Helical" evidence="1">
    <location>
        <begin position="131"/>
        <end position="154"/>
    </location>
</feature>
<dbReference type="PANTHER" id="PTHR20992">
    <property type="entry name" value="AT15442P-RELATED"/>
    <property type="match status" value="1"/>
</dbReference>
<dbReference type="PANTHER" id="PTHR20992:SF9">
    <property type="entry name" value="AT15442P-RELATED"/>
    <property type="match status" value="1"/>
</dbReference>
<gene>
    <name evidence="2" type="ORF">HUE88_01430</name>
</gene>
<feature type="transmembrane region" description="Helical" evidence="1">
    <location>
        <begin position="160"/>
        <end position="185"/>
    </location>
</feature>
<protein>
    <submittedName>
        <fullName evidence="2">TIGR00341 family protein</fullName>
    </submittedName>
</protein>
<organism evidence="2 3">
    <name type="scientific">Candidatus Sulfurimonas baltica</name>
    <dbReference type="NCBI Taxonomy" id="2740404"/>
    <lineage>
        <taxon>Bacteria</taxon>
        <taxon>Pseudomonadati</taxon>
        <taxon>Campylobacterota</taxon>
        <taxon>Epsilonproteobacteria</taxon>
        <taxon>Campylobacterales</taxon>
        <taxon>Sulfurimonadaceae</taxon>
        <taxon>Sulfurimonas</taxon>
    </lineage>
</organism>
<dbReference type="EMBL" id="CP054492">
    <property type="protein sequence ID" value="QOY53401.1"/>
    <property type="molecule type" value="Genomic_DNA"/>
</dbReference>
<feature type="transmembrane region" description="Helical" evidence="1">
    <location>
        <begin position="36"/>
        <end position="59"/>
    </location>
</feature>
<feature type="transmembrane region" description="Helical" evidence="1">
    <location>
        <begin position="106"/>
        <end position="124"/>
    </location>
</feature>
<accession>A0A7S7LXT5</accession>
<dbReference type="Pfam" id="PF04087">
    <property type="entry name" value="DUF389"/>
    <property type="match status" value="1"/>
</dbReference>
<sequence length="298" mass="32368">MSLKSSAKLSYVFLTLMVLSTLLATTGLFANSAPVIIGAMILAPPMAPIVSLSMGVIRAEKSLMKDSVRTLIYGIATALTFSALFTFFIPLQQITPEMQGRLNPNLLDLMVAIFSGIAGAYANAKEEIAKSLAGVAIAVALVPPLSVTGIGIGLGNVDVIYGSFLLFITNLVGITLSAAMTFVVLGYAPIKRAQKGIIYTSVMMFIIAIPLLISFIHMVEKNDYYKKIEAFRYMELSNTKIELNILHIQTQDDSVLIDLEVLSTDAITNKDLQVIKNLIEDKIEKNVVLKVTSKIIFK</sequence>